<dbReference type="PATRIC" id="fig|1807.14.peg.5218"/>
<dbReference type="Gene3D" id="3.40.50.720">
    <property type="entry name" value="NAD(P)-binding Rossmann-like Domain"/>
    <property type="match status" value="1"/>
</dbReference>
<proteinExistence type="inferred from homology"/>
<feature type="domain" description="Ketoreductase" evidence="4">
    <location>
        <begin position="11"/>
        <end position="191"/>
    </location>
</feature>
<comment type="similarity">
    <text evidence="1 3">Belongs to the short-chain dehydrogenases/reductases (SDR) family.</text>
</comment>
<dbReference type="GO" id="GO:0050574">
    <property type="term" value="F:2-(R)-hydroxypropyl-CoM dehydrogenase activity"/>
    <property type="evidence" value="ECO:0007669"/>
    <property type="project" value="UniProtKB-EC"/>
</dbReference>
<dbReference type="PANTHER" id="PTHR43008">
    <property type="entry name" value="BENZIL REDUCTASE"/>
    <property type="match status" value="1"/>
</dbReference>
<protein>
    <submittedName>
        <fullName evidence="5">2-(R)-hydroxypropyl-CoM dehydrogenase</fullName>
        <ecNumber evidence="5">1.1.1.268</ecNumber>
    </submittedName>
</protein>
<evidence type="ECO:0000259" key="4">
    <source>
        <dbReference type="SMART" id="SM00822"/>
    </source>
</evidence>
<dbReference type="EC" id="1.1.1.268" evidence="5"/>
<dbReference type="PRINTS" id="PR00081">
    <property type="entry name" value="GDHRDH"/>
</dbReference>
<dbReference type="InterPro" id="IPR036291">
    <property type="entry name" value="NAD(P)-bd_dom_sf"/>
</dbReference>
<gene>
    <name evidence="5" type="primary">xecD_2</name>
    <name evidence="5" type="ORF">MOBUDSM44075_05177</name>
</gene>
<dbReference type="PANTHER" id="PTHR43008:SF4">
    <property type="entry name" value="CHAIN DEHYDROGENASE, PUTATIVE (AFU_ORTHOLOGUE AFUA_4G08710)-RELATED"/>
    <property type="match status" value="1"/>
</dbReference>
<evidence type="ECO:0000256" key="1">
    <source>
        <dbReference type="ARBA" id="ARBA00006484"/>
    </source>
</evidence>
<keyword evidence="2 5" id="KW-0560">Oxidoreductase</keyword>
<dbReference type="AlphaFoldDB" id="A0A0J6VFA9"/>
<name>A0A0J6VFA9_9MYCO</name>
<dbReference type="RefSeq" id="WP_048425195.1">
    <property type="nucleotide sequence ID" value="NZ_JYNU01000058.1"/>
</dbReference>
<sequence length="292" mass="30424">MKTPSYDLQGKVVLITGGTGGIGRATARELLRRGAEVAIADLDPQTPHIGAAMSSTSAMGVVADVRTRESLDAAVDAVVDRFGRLDVAIANAGILARTGTLRTVPVSSVESLLAVNVTGVVNTVQAAMDHVIAQRGQLALISSVFAFVNGMGTIPYAMTKAAVEQLGRGLRVELANHGVSTMIAYFSMVHTPMITQGVDGDPLADRLLATMPQTMVKRIAPEAAATAIADGLAGRSPTVFAPSRWKPLSALRGLVNPMLDSRMSRDLRTQAALSALDARPASDTTADVKGAR</sequence>
<dbReference type="InterPro" id="IPR020904">
    <property type="entry name" value="Sc_DH/Rdtase_CS"/>
</dbReference>
<evidence type="ECO:0000313" key="5">
    <source>
        <dbReference type="EMBL" id="KMO68178.1"/>
    </source>
</evidence>
<dbReference type="EMBL" id="JYNU01000058">
    <property type="protein sequence ID" value="KMO68178.1"/>
    <property type="molecule type" value="Genomic_DNA"/>
</dbReference>
<dbReference type="Pfam" id="PF00106">
    <property type="entry name" value="adh_short"/>
    <property type="match status" value="1"/>
</dbReference>
<dbReference type="SUPFAM" id="SSF51735">
    <property type="entry name" value="NAD(P)-binding Rossmann-fold domains"/>
    <property type="match status" value="1"/>
</dbReference>
<dbReference type="PRINTS" id="PR00080">
    <property type="entry name" value="SDRFAMILY"/>
</dbReference>
<comment type="caution">
    <text evidence="5">The sequence shown here is derived from an EMBL/GenBank/DDBJ whole genome shotgun (WGS) entry which is preliminary data.</text>
</comment>
<dbReference type="Proteomes" id="UP000036313">
    <property type="component" value="Unassembled WGS sequence"/>
</dbReference>
<evidence type="ECO:0000313" key="6">
    <source>
        <dbReference type="Proteomes" id="UP000036313"/>
    </source>
</evidence>
<dbReference type="GO" id="GO:0050664">
    <property type="term" value="F:oxidoreductase activity, acting on NAD(P)H, oxygen as acceptor"/>
    <property type="evidence" value="ECO:0007669"/>
    <property type="project" value="TreeGrafter"/>
</dbReference>
<dbReference type="InterPro" id="IPR002347">
    <property type="entry name" value="SDR_fam"/>
</dbReference>
<dbReference type="PROSITE" id="PS00061">
    <property type="entry name" value="ADH_SHORT"/>
    <property type="match status" value="1"/>
</dbReference>
<accession>A0A0J6VFA9</accession>
<dbReference type="CDD" id="cd05233">
    <property type="entry name" value="SDR_c"/>
    <property type="match status" value="1"/>
</dbReference>
<evidence type="ECO:0000256" key="3">
    <source>
        <dbReference type="RuleBase" id="RU000363"/>
    </source>
</evidence>
<reference evidence="5 6" key="1">
    <citation type="journal article" date="2015" name="Genome Biol. Evol.">
        <title>Characterization of Three Mycobacterium spp. with Potential Use in Bioremediation by Genome Sequencing and Comparative Genomics.</title>
        <authorList>
            <person name="Das S."/>
            <person name="Pettersson B.M."/>
            <person name="Behra P.R."/>
            <person name="Ramesh M."/>
            <person name="Dasgupta S."/>
            <person name="Bhattacharya A."/>
            <person name="Kirsebom L.A."/>
        </authorList>
    </citation>
    <scope>NUCLEOTIDE SEQUENCE [LARGE SCALE GENOMIC DNA]</scope>
    <source>
        <strain evidence="5 6">DSM 44075</strain>
    </source>
</reference>
<dbReference type="InterPro" id="IPR057326">
    <property type="entry name" value="KR_dom"/>
</dbReference>
<evidence type="ECO:0000256" key="2">
    <source>
        <dbReference type="ARBA" id="ARBA00023002"/>
    </source>
</evidence>
<dbReference type="SMART" id="SM00822">
    <property type="entry name" value="PKS_KR"/>
    <property type="match status" value="1"/>
</dbReference>
<organism evidence="5 6">
    <name type="scientific">Mycolicibacterium obuense</name>
    <dbReference type="NCBI Taxonomy" id="1807"/>
    <lineage>
        <taxon>Bacteria</taxon>
        <taxon>Bacillati</taxon>
        <taxon>Actinomycetota</taxon>
        <taxon>Actinomycetes</taxon>
        <taxon>Mycobacteriales</taxon>
        <taxon>Mycobacteriaceae</taxon>
        <taxon>Mycolicibacterium</taxon>
    </lineage>
</organism>